<dbReference type="GO" id="GO:0044281">
    <property type="term" value="P:small molecule metabolic process"/>
    <property type="evidence" value="ECO:0007669"/>
    <property type="project" value="UniProtKB-ARBA"/>
</dbReference>
<organism evidence="13 14">
    <name type="scientific">Austwickia chelonae NBRC 105200</name>
    <dbReference type="NCBI Taxonomy" id="1184607"/>
    <lineage>
        <taxon>Bacteria</taxon>
        <taxon>Bacillati</taxon>
        <taxon>Actinomycetota</taxon>
        <taxon>Actinomycetes</taxon>
        <taxon>Micrococcales</taxon>
        <taxon>Dermatophilaceae</taxon>
        <taxon>Austwickia</taxon>
    </lineage>
</organism>
<dbReference type="EC" id="2.7.1.56" evidence="2 11"/>
<evidence type="ECO:0000256" key="9">
    <source>
        <dbReference type="ARBA" id="ARBA00047745"/>
    </source>
</evidence>
<evidence type="ECO:0000313" key="13">
    <source>
        <dbReference type="EMBL" id="GAB77602.1"/>
    </source>
</evidence>
<dbReference type="GO" id="GO:0016052">
    <property type="term" value="P:carbohydrate catabolic process"/>
    <property type="evidence" value="ECO:0007669"/>
    <property type="project" value="UniProtKB-ARBA"/>
</dbReference>
<dbReference type="InterPro" id="IPR011611">
    <property type="entry name" value="PfkB_dom"/>
</dbReference>
<keyword evidence="14" id="KW-1185">Reference proteome</keyword>
<dbReference type="InterPro" id="IPR029056">
    <property type="entry name" value="Ribokinase-like"/>
</dbReference>
<dbReference type="FunFam" id="3.40.1190.20:FF:000001">
    <property type="entry name" value="Phosphofructokinase"/>
    <property type="match status" value="1"/>
</dbReference>
<dbReference type="STRING" id="100225.SAMN05421595_1440"/>
<dbReference type="PANTHER" id="PTHR46566">
    <property type="entry name" value="1-PHOSPHOFRUCTOKINASE-RELATED"/>
    <property type="match status" value="1"/>
</dbReference>
<keyword evidence="5 11" id="KW-0547">Nucleotide-binding</keyword>
<dbReference type="Gene3D" id="3.40.1190.20">
    <property type="match status" value="1"/>
</dbReference>
<keyword evidence="6 11" id="KW-0418">Kinase</keyword>
<protein>
    <recommendedName>
        <fullName evidence="3 11">1-phosphofructokinase</fullName>
        <shortName evidence="11">Fru1PK</shortName>
        <ecNumber evidence="2 11">2.7.1.56</ecNumber>
    </recommendedName>
    <alternativeName>
        <fullName evidence="8 11">Fructose 1-phosphate kinase</fullName>
    </alternativeName>
</protein>
<dbReference type="Proteomes" id="UP000008495">
    <property type="component" value="Unassembled WGS sequence"/>
</dbReference>
<comment type="function">
    <text evidence="11">Catalyzes the ATP-dependent phosphorylation of fructose-l-phosphate to fructose-l,6-bisphosphate.</text>
</comment>
<dbReference type="Pfam" id="PF00294">
    <property type="entry name" value="PfkB"/>
    <property type="match status" value="1"/>
</dbReference>
<dbReference type="PROSITE" id="PS00583">
    <property type="entry name" value="PFKB_KINASES_1"/>
    <property type="match status" value="1"/>
</dbReference>
<evidence type="ECO:0000256" key="4">
    <source>
        <dbReference type="ARBA" id="ARBA00022679"/>
    </source>
</evidence>
<reference evidence="13 14" key="1">
    <citation type="submission" date="2012-08" db="EMBL/GenBank/DDBJ databases">
        <title>Whole genome shotgun sequence of Austwickia chelonae NBRC 105200.</title>
        <authorList>
            <person name="Yoshida I."/>
            <person name="Hosoyama A."/>
            <person name="Tsuchikane K."/>
            <person name="Katsumata H."/>
            <person name="Ando Y."/>
            <person name="Ohji S."/>
            <person name="Hamada M."/>
            <person name="Tamura T."/>
            <person name="Yamazoe A."/>
            <person name="Yamazaki S."/>
            <person name="Fujita N."/>
        </authorList>
    </citation>
    <scope>NUCLEOTIDE SEQUENCE [LARGE SCALE GENOMIC DNA]</scope>
    <source>
        <strain evidence="13 14">NBRC 105200</strain>
    </source>
</reference>
<comment type="catalytic activity">
    <reaction evidence="9 11">
        <text>beta-D-fructose 1-phosphate + ATP = beta-D-fructose 1,6-bisphosphate + ADP + H(+)</text>
        <dbReference type="Rhea" id="RHEA:14213"/>
        <dbReference type="ChEBI" id="CHEBI:15378"/>
        <dbReference type="ChEBI" id="CHEBI:30616"/>
        <dbReference type="ChEBI" id="CHEBI:32966"/>
        <dbReference type="ChEBI" id="CHEBI:138881"/>
        <dbReference type="ChEBI" id="CHEBI:456216"/>
        <dbReference type="EC" id="2.7.1.56"/>
    </reaction>
</comment>
<dbReference type="CDD" id="cd01164">
    <property type="entry name" value="FruK_PfkB_like"/>
    <property type="match status" value="1"/>
</dbReference>
<keyword evidence="4 10" id="KW-0808">Transferase</keyword>
<feature type="domain" description="Carbohydrate kinase PfkB" evidence="12">
    <location>
        <begin position="11"/>
        <end position="292"/>
    </location>
</feature>
<sequence length="316" mass="32609">MILTVTPNPSIDRTVTVPALRPGDVHRAVFTRVDAGGKGVNVSRALARHGLSTRAALPLGGDSGKLMSDLLDGTGVDLIALPSAGEIRTNIAVVERDGTTTKVNEAGPRYDLRRTESFIDTLMGACTASTTWFTCCGSLPPGMPATIYAELTEQARSRGVRVAVDASGEALRQVIDAAPDLLKPNRAELAELMDADLPTVGDVVDAARELVDRGVGRVLVSLGRDGALLVGGRQSCYAYASATRPLSTVGAGDCSLAGYLSGVVCGQAPEDALATAVAFGTAAVMCPGTEVPGPAEVASVPVTVQEVPCRDRPLDD</sequence>
<dbReference type="InterPro" id="IPR022463">
    <property type="entry name" value="1-PFruKinase"/>
</dbReference>
<evidence type="ECO:0000313" key="14">
    <source>
        <dbReference type="Proteomes" id="UP000008495"/>
    </source>
</evidence>
<keyword evidence="7 11" id="KW-0067">ATP-binding</keyword>
<accession>K6W700</accession>
<dbReference type="AlphaFoldDB" id="K6W700"/>
<dbReference type="SUPFAM" id="SSF53613">
    <property type="entry name" value="Ribokinase-like"/>
    <property type="match status" value="1"/>
</dbReference>
<dbReference type="GO" id="GO:0005829">
    <property type="term" value="C:cytosol"/>
    <property type="evidence" value="ECO:0007669"/>
    <property type="project" value="TreeGrafter"/>
</dbReference>
<dbReference type="RefSeq" id="WP_006502354.1">
    <property type="nucleotide sequence ID" value="NZ_BAGZ01000005.1"/>
</dbReference>
<gene>
    <name evidence="13" type="primary">fruK</name>
    <name evidence="13" type="ORF">AUCHE_05_05160</name>
</gene>
<proteinExistence type="inferred from homology"/>
<dbReference type="eggNOG" id="COG1105">
    <property type="taxonomic scope" value="Bacteria"/>
</dbReference>
<dbReference type="PROSITE" id="PS00584">
    <property type="entry name" value="PFKB_KINASES_2"/>
    <property type="match status" value="1"/>
</dbReference>
<evidence type="ECO:0000256" key="7">
    <source>
        <dbReference type="ARBA" id="ARBA00022840"/>
    </source>
</evidence>
<comment type="similarity">
    <text evidence="1 11">Belongs to the carbohydrate kinase PfkB family.</text>
</comment>
<dbReference type="GO" id="GO:0008662">
    <property type="term" value="F:1-phosphofructokinase activity"/>
    <property type="evidence" value="ECO:0007669"/>
    <property type="project" value="UniProtKB-UniRule"/>
</dbReference>
<evidence type="ECO:0000256" key="10">
    <source>
        <dbReference type="PIRNR" id="PIRNR000535"/>
    </source>
</evidence>
<dbReference type="InterPro" id="IPR017583">
    <property type="entry name" value="Tagatose/fructose_Pkinase"/>
</dbReference>
<evidence type="ECO:0000256" key="5">
    <source>
        <dbReference type="ARBA" id="ARBA00022741"/>
    </source>
</evidence>
<evidence type="ECO:0000256" key="3">
    <source>
        <dbReference type="ARBA" id="ARBA00013596"/>
    </source>
</evidence>
<dbReference type="NCBIfam" id="TIGR03168">
    <property type="entry name" value="1-PFK"/>
    <property type="match status" value="1"/>
</dbReference>
<dbReference type="PANTHER" id="PTHR46566:SF5">
    <property type="entry name" value="1-PHOSPHOFRUCTOKINASE"/>
    <property type="match status" value="1"/>
</dbReference>
<evidence type="ECO:0000256" key="8">
    <source>
        <dbReference type="ARBA" id="ARBA00032802"/>
    </source>
</evidence>
<evidence type="ECO:0000256" key="11">
    <source>
        <dbReference type="RuleBase" id="RU369061"/>
    </source>
</evidence>
<evidence type="ECO:0000259" key="12">
    <source>
        <dbReference type="Pfam" id="PF00294"/>
    </source>
</evidence>
<dbReference type="EMBL" id="BAGZ01000005">
    <property type="protein sequence ID" value="GAB77602.1"/>
    <property type="molecule type" value="Genomic_DNA"/>
</dbReference>
<dbReference type="OrthoDB" id="9801219at2"/>
<dbReference type="PIRSF" id="PIRSF000535">
    <property type="entry name" value="1PFK/6PFK/LacC"/>
    <property type="match status" value="1"/>
</dbReference>
<comment type="caution">
    <text evidence="13">The sequence shown here is derived from an EMBL/GenBank/DDBJ whole genome shotgun (WGS) entry which is preliminary data.</text>
</comment>
<evidence type="ECO:0000256" key="2">
    <source>
        <dbReference type="ARBA" id="ARBA00012131"/>
    </source>
</evidence>
<dbReference type="InterPro" id="IPR002173">
    <property type="entry name" value="Carboh/pur_kinase_PfkB_CS"/>
</dbReference>
<dbReference type="GO" id="GO:0005524">
    <property type="term" value="F:ATP binding"/>
    <property type="evidence" value="ECO:0007669"/>
    <property type="project" value="UniProtKB-UniRule"/>
</dbReference>
<evidence type="ECO:0000256" key="1">
    <source>
        <dbReference type="ARBA" id="ARBA00010688"/>
    </source>
</evidence>
<evidence type="ECO:0000256" key="6">
    <source>
        <dbReference type="ARBA" id="ARBA00022777"/>
    </source>
</evidence>
<dbReference type="NCBIfam" id="TIGR03828">
    <property type="entry name" value="pfkB"/>
    <property type="match status" value="1"/>
</dbReference>
<name>K6W700_9MICO</name>